<gene>
    <name evidence="2" type="ORF">L195_g015425</name>
</gene>
<name>A0A2K3MNA5_TRIPR</name>
<protein>
    <recommendedName>
        <fullName evidence="1">RNase H type-1 domain-containing protein</fullName>
    </recommendedName>
</protein>
<dbReference type="Pfam" id="PF13456">
    <property type="entry name" value="RVT_3"/>
    <property type="match status" value="1"/>
</dbReference>
<dbReference type="EMBL" id="ASHM01010456">
    <property type="protein sequence ID" value="PNX92291.1"/>
    <property type="molecule type" value="Genomic_DNA"/>
</dbReference>
<dbReference type="InterPro" id="IPR002156">
    <property type="entry name" value="RNaseH_domain"/>
</dbReference>
<reference evidence="2 3" key="2">
    <citation type="journal article" date="2017" name="Front. Plant Sci.">
        <title>Gene Classification and Mining of Molecular Markers Useful in Red Clover (Trifolium pratense) Breeding.</title>
        <authorList>
            <person name="Istvanek J."/>
            <person name="Dluhosova J."/>
            <person name="Dluhos P."/>
            <person name="Patkova L."/>
            <person name="Nedelnik J."/>
            <person name="Repkova J."/>
        </authorList>
    </citation>
    <scope>NUCLEOTIDE SEQUENCE [LARGE SCALE GENOMIC DNA]</scope>
    <source>
        <strain evidence="3">cv. Tatra</strain>
        <tissue evidence="2">Young leaves</tissue>
    </source>
</reference>
<comment type="caution">
    <text evidence="2">The sequence shown here is derived from an EMBL/GenBank/DDBJ whole genome shotgun (WGS) entry which is preliminary data.</text>
</comment>
<sequence length="113" mass="12909">MDFTLFQQHNNMDLEPLSKTIKSVFPMAQTAWSTSMMEQHEGEASSLLSALNRTQDWEADHIKFEPDCKSATDVIHRNRGDLSEFGLIISLCKNILSNHQNFKVVLLGGKRTW</sequence>
<organism evidence="2 3">
    <name type="scientific">Trifolium pratense</name>
    <name type="common">Red clover</name>
    <dbReference type="NCBI Taxonomy" id="57577"/>
    <lineage>
        <taxon>Eukaryota</taxon>
        <taxon>Viridiplantae</taxon>
        <taxon>Streptophyta</taxon>
        <taxon>Embryophyta</taxon>
        <taxon>Tracheophyta</taxon>
        <taxon>Spermatophyta</taxon>
        <taxon>Magnoliopsida</taxon>
        <taxon>eudicotyledons</taxon>
        <taxon>Gunneridae</taxon>
        <taxon>Pentapetalae</taxon>
        <taxon>rosids</taxon>
        <taxon>fabids</taxon>
        <taxon>Fabales</taxon>
        <taxon>Fabaceae</taxon>
        <taxon>Papilionoideae</taxon>
        <taxon>50 kb inversion clade</taxon>
        <taxon>NPAAA clade</taxon>
        <taxon>Hologalegina</taxon>
        <taxon>IRL clade</taxon>
        <taxon>Trifolieae</taxon>
        <taxon>Trifolium</taxon>
    </lineage>
</organism>
<dbReference type="Proteomes" id="UP000236291">
    <property type="component" value="Unassembled WGS sequence"/>
</dbReference>
<evidence type="ECO:0000259" key="1">
    <source>
        <dbReference type="Pfam" id="PF13456"/>
    </source>
</evidence>
<feature type="domain" description="RNase H type-1" evidence="1">
    <location>
        <begin position="32"/>
        <end position="105"/>
    </location>
</feature>
<evidence type="ECO:0000313" key="3">
    <source>
        <dbReference type="Proteomes" id="UP000236291"/>
    </source>
</evidence>
<dbReference type="AlphaFoldDB" id="A0A2K3MNA5"/>
<proteinExistence type="predicted"/>
<dbReference type="GO" id="GO:0003676">
    <property type="term" value="F:nucleic acid binding"/>
    <property type="evidence" value="ECO:0007669"/>
    <property type="project" value="InterPro"/>
</dbReference>
<accession>A0A2K3MNA5</accession>
<evidence type="ECO:0000313" key="2">
    <source>
        <dbReference type="EMBL" id="PNX92291.1"/>
    </source>
</evidence>
<dbReference type="GO" id="GO:0004523">
    <property type="term" value="F:RNA-DNA hybrid ribonuclease activity"/>
    <property type="evidence" value="ECO:0007669"/>
    <property type="project" value="InterPro"/>
</dbReference>
<reference evidence="2 3" key="1">
    <citation type="journal article" date="2014" name="Am. J. Bot.">
        <title>Genome assembly and annotation for red clover (Trifolium pratense; Fabaceae).</title>
        <authorList>
            <person name="Istvanek J."/>
            <person name="Jaros M."/>
            <person name="Krenek A."/>
            <person name="Repkova J."/>
        </authorList>
    </citation>
    <scope>NUCLEOTIDE SEQUENCE [LARGE SCALE GENOMIC DNA]</scope>
    <source>
        <strain evidence="3">cv. Tatra</strain>
        <tissue evidence="2">Young leaves</tissue>
    </source>
</reference>